<feature type="signal peptide" evidence="2">
    <location>
        <begin position="1"/>
        <end position="32"/>
    </location>
</feature>
<evidence type="ECO:0000256" key="1">
    <source>
        <dbReference type="SAM" id="MobiDB-lite"/>
    </source>
</evidence>
<dbReference type="Proteomes" id="UP000509638">
    <property type="component" value="Chromosome"/>
</dbReference>
<sequence length="257" mass="25792">MSRTHGARFTFVVMAASSMLAISGCATSPSVAGSTDGSPEPVSSPTTAAGGAVSGVGPTGFPGVEFPIPADARSVVVDFVCHGGGSFSVELGDSMMLGQAMLGGVCDGGAELSWPVTERTGPTLSVHVGDDVEWVATPAFSTEEFATDAATAADCERFIDIFSALANADAGFSTYRAFDEAEWGARVDGAAVELDALAASAASALRDSFVELSGAVSDPARSPGAVLVGPAADHIAAISQVCDANQTPLHIRAEFGG</sequence>
<feature type="chain" id="PRO_5028859451" evidence="2">
    <location>
        <begin position="33"/>
        <end position="257"/>
    </location>
</feature>
<feature type="region of interest" description="Disordered" evidence="1">
    <location>
        <begin position="30"/>
        <end position="54"/>
    </location>
</feature>
<accession>A0A7D5EWF2</accession>
<name>A0A7D5EWF2_9MICO</name>
<gene>
    <name evidence="3" type="ORF">HW566_06805</name>
</gene>
<reference evidence="3 4" key="1">
    <citation type="submission" date="2020-06" db="EMBL/GenBank/DDBJ databases">
        <authorList>
            <person name="Jo H."/>
        </authorList>
    </citation>
    <scope>NUCLEOTIDE SEQUENCE [LARGE SCALE GENOMIC DNA]</scope>
    <source>
        <strain evidence="3 4">I46</strain>
    </source>
</reference>
<dbReference type="EMBL" id="CP058316">
    <property type="protein sequence ID" value="QLD11506.1"/>
    <property type="molecule type" value="Genomic_DNA"/>
</dbReference>
<evidence type="ECO:0000313" key="3">
    <source>
        <dbReference type="EMBL" id="QLD11506.1"/>
    </source>
</evidence>
<proteinExistence type="predicted"/>
<dbReference type="RefSeq" id="WP_178011497.1">
    <property type="nucleotide sequence ID" value="NZ_CP058316.1"/>
</dbReference>
<organism evidence="3 4">
    <name type="scientific">Microbacterium oleivorans</name>
    <dbReference type="NCBI Taxonomy" id="273677"/>
    <lineage>
        <taxon>Bacteria</taxon>
        <taxon>Bacillati</taxon>
        <taxon>Actinomycetota</taxon>
        <taxon>Actinomycetes</taxon>
        <taxon>Micrococcales</taxon>
        <taxon>Microbacteriaceae</taxon>
        <taxon>Microbacterium</taxon>
    </lineage>
</organism>
<dbReference type="PROSITE" id="PS51257">
    <property type="entry name" value="PROKAR_LIPOPROTEIN"/>
    <property type="match status" value="1"/>
</dbReference>
<evidence type="ECO:0000313" key="4">
    <source>
        <dbReference type="Proteomes" id="UP000509638"/>
    </source>
</evidence>
<protein>
    <submittedName>
        <fullName evidence="3">Uncharacterized protein</fullName>
    </submittedName>
</protein>
<dbReference type="AlphaFoldDB" id="A0A7D5EWF2"/>
<keyword evidence="2" id="KW-0732">Signal</keyword>
<evidence type="ECO:0000256" key="2">
    <source>
        <dbReference type="SAM" id="SignalP"/>
    </source>
</evidence>